<name>A0A7G9Y362_9EURY</name>
<evidence type="ECO:0000313" key="1">
    <source>
        <dbReference type="EMBL" id="QNO42446.1"/>
    </source>
</evidence>
<reference evidence="1" key="1">
    <citation type="submission" date="2020-06" db="EMBL/GenBank/DDBJ databases">
        <title>Unique genomic features of the anaerobic methanotrophic archaea.</title>
        <authorList>
            <person name="Chadwick G.L."/>
            <person name="Skennerton C.T."/>
            <person name="Laso-Perez R."/>
            <person name="Leu A.O."/>
            <person name="Speth D.R."/>
            <person name="Yu H."/>
            <person name="Morgan-Lang C."/>
            <person name="Hatzenpichler R."/>
            <person name="Goudeau D."/>
            <person name="Malmstrom R."/>
            <person name="Brazelton W.J."/>
            <person name="Woyke T."/>
            <person name="Hallam S.J."/>
            <person name="Tyson G.W."/>
            <person name="Wegener G."/>
            <person name="Boetius A."/>
            <person name="Orphan V."/>
        </authorList>
    </citation>
    <scope>NUCLEOTIDE SEQUENCE</scope>
</reference>
<sequence length="38" mass="4400">MGWIFIGNTVEYGRFVGGWCVFVIVEWIQDGFGELFAR</sequence>
<gene>
    <name evidence="1" type="ORF">PKPANOHO_00003</name>
</gene>
<accession>A0A7G9Y362</accession>
<dbReference type="AlphaFoldDB" id="A0A7G9Y362"/>
<protein>
    <submittedName>
        <fullName evidence="1">Uncharacterized protein</fullName>
    </submittedName>
</protein>
<organism evidence="1">
    <name type="scientific">Candidatus Methanogaster sp. ANME-2c ERB4</name>
    <dbReference type="NCBI Taxonomy" id="2759911"/>
    <lineage>
        <taxon>Archaea</taxon>
        <taxon>Methanobacteriati</taxon>
        <taxon>Methanobacteriota</taxon>
        <taxon>Stenosarchaea group</taxon>
        <taxon>Methanomicrobia</taxon>
        <taxon>Methanosarcinales</taxon>
        <taxon>ANME-2 cluster</taxon>
        <taxon>Candidatus Methanogasteraceae</taxon>
        <taxon>Candidatus Methanogaster</taxon>
    </lineage>
</organism>
<proteinExistence type="predicted"/>
<dbReference type="EMBL" id="MT630741">
    <property type="protein sequence ID" value="QNO42446.1"/>
    <property type="molecule type" value="Genomic_DNA"/>
</dbReference>